<dbReference type="RefSeq" id="WP_187085639.1">
    <property type="nucleotide sequence ID" value="NZ_JACORU010000023.1"/>
</dbReference>
<organism evidence="1 2">
    <name type="scientific">Ramlibacter albus</name>
    <dbReference type="NCBI Taxonomy" id="2079448"/>
    <lineage>
        <taxon>Bacteria</taxon>
        <taxon>Pseudomonadati</taxon>
        <taxon>Pseudomonadota</taxon>
        <taxon>Betaproteobacteria</taxon>
        <taxon>Burkholderiales</taxon>
        <taxon>Comamonadaceae</taxon>
        <taxon>Ramlibacter</taxon>
    </lineage>
</organism>
<comment type="caution">
    <text evidence="1">The sequence shown here is derived from an EMBL/GenBank/DDBJ whole genome shotgun (WGS) entry which is preliminary data.</text>
</comment>
<gene>
    <name evidence="1" type="ORF">H8R02_29835</name>
</gene>
<keyword evidence="2" id="KW-1185">Reference proteome</keyword>
<sequence>MAAARRRFEWPLQAALYTAFMALVALLSTAPAWQALPPGTAVVTVTLLHHGQRVEPCRPYTAEELARLPPNMRAPQKCGRERVPVLVELDIDGVNVMRESAPPAGLSRDGASSLYRRVQLTAGEHRLTVRMKDAPGDPFNHTREATVKLAPAQVLVIDFDNAKGITLS</sequence>
<name>A0A923MFW0_9BURK</name>
<accession>A0A923MFW0</accession>
<evidence type="ECO:0000313" key="1">
    <source>
        <dbReference type="EMBL" id="MBC5768699.1"/>
    </source>
</evidence>
<dbReference type="EMBL" id="JACORU010000023">
    <property type="protein sequence ID" value="MBC5768699.1"/>
    <property type="molecule type" value="Genomic_DNA"/>
</dbReference>
<evidence type="ECO:0000313" key="2">
    <source>
        <dbReference type="Proteomes" id="UP000596827"/>
    </source>
</evidence>
<proteinExistence type="predicted"/>
<reference evidence="1" key="1">
    <citation type="submission" date="2020-08" db="EMBL/GenBank/DDBJ databases">
        <title>Ramlibacter sp. GTP1 16S ribosomal RNA gene genome sequencing and assembly.</title>
        <authorList>
            <person name="Kang M."/>
        </authorList>
    </citation>
    <scope>NUCLEOTIDE SEQUENCE</scope>
    <source>
        <strain evidence="1">GTP1</strain>
    </source>
</reference>
<dbReference type="Proteomes" id="UP000596827">
    <property type="component" value="Unassembled WGS sequence"/>
</dbReference>
<protein>
    <submittedName>
        <fullName evidence="1">Uncharacterized protein</fullName>
    </submittedName>
</protein>
<dbReference type="AlphaFoldDB" id="A0A923MFW0"/>